<evidence type="ECO:0000259" key="5">
    <source>
        <dbReference type="Pfam" id="PF17953"/>
    </source>
</evidence>
<dbReference type="Proteomes" id="UP000011912">
    <property type="component" value="Unassembled WGS sequence"/>
</dbReference>
<protein>
    <recommendedName>
        <fullName evidence="2">CRISPR system Cms protein Csm4</fullName>
    </recommendedName>
</protein>
<dbReference type="GO" id="GO:0003723">
    <property type="term" value="F:RNA binding"/>
    <property type="evidence" value="ECO:0007669"/>
    <property type="project" value="UniProtKB-KW"/>
</dbReference>
<dbReference type="AlphaFoldDB" id="M5J5S6"/>
<dbReference type="InterPro" id="IPR005510">
    <property type="entry name" value="Csm4"/>
</dbReference>
<reference evidence="6 7" key="1">
    <citation type="journal article" date="2013" name="Genome Announc.">
        <title>Genome Sequence of Lactobacillus saerimneri 30a (Formerly Lactobacillus sp. Strain 30a), a Reference Lactic Acid Bacterium Strain Producing Biogenic Amines.</title>
        <authorList>
            <person name="Romano A."/>
            <person name="Trip H."/>
            <person name="Campbell-Sills H."/>
            <person name="Bouchez O."/>
            <person name="Sherman D."/>
            <person name="Lolkema J.S."/>
            <person name="Lucas P.M."/>
        </authorList>
    </citation>
    <scope>NUCLEOTIDE SEQUENCE [LARGE SCALE GENOMIC DNA]</scope>
    <source>
        <strain evidence="6 7">30a</strain>
    </source>
</reference>
<evidence type="ECO:0000256" key="4">
    <source>
        <dbReference type="ARBA" id="ARBA00023118"/>
    </source>
</evidence>
<comment type="similarity">
    <text evidence="1">Belongs to the CRISPR-associated Csm4 family.</text>
</comment>
<evidence type="ECO:0000313" key="7">
    <source>
        <dbReference type="Proteomes" id="UP000011912"/>
    </source>
</evidence>
<keyword evidence="7" id="KW-1185">Reference proteome</keyword>
<name>M5J5S6_9LACO</name>
<proteinExistence type="inferred from homology"/>
<dbReference type="GO" id="GO:0051607">
    <property type="term" value="P:defense response to virus"/>
    <property type="evidence" value="ECO:0007669"/>
    <property type="project" value="UniProtKB-KW"/>
</dbReference>
<keyword evidence="3" id="KW-0694">RNA-binding</keyword>
<dbReference type="NCBIfam" id="TIGR01903">
    <property type="entry name" value="cas5_csm4"/>
    <property type="match status" value="1"/>
</dbReference>
<evidence type="ECO:0000256" key="3">
    <source>
        <dbReference type="ARBA" id="ARBA00022884"/>
    </source>
</evidence>
<comment type="caution">
    <text evidence="6">The sequence shown here is derived from an EMBL/GenBank/DDBJ whole genome shotgun (WGS) entry which is preliminary data.</text>
</comment>
<evidence type="ECO:0000313" key="6">
    <source>
        <dbReference type="EMBL" id="EKW98565.1"/>
    </source>
</evidence>
<dbReference type="RefSeq" id="WP_009554490.1">
    <property type="nucleotide sequence ID" value="NZ_ANAG01000017.1"/>
</dbReference>
<dbReference type="Pfam" id="PF17953">
    <property type="entry name" value="Csm4_C"/>
    <property type="match status" value="1"/>
</dbReference>
<feature type="domain" description="Csm4 C-terminal" evidence="5">
    <location>
        <begin position="207"/>
        <end position="296"/>
    </location>
</feature>
<evidence type="ECO:0000256" key="1">
    <source>
        <dbReference type="ARBA" id="ARBA00005772"/>
    </source>
</evidence>
<dbReference type="PATRIC" id="fig|1227363.6.peg.1205"/>
<gene>
    <name evidence="6" type="ORF">D271_06135</name>
</gene>
<dbReference type="EMBL" id="ANAG01000017">
    <property type="protein sequence ID" value="EKW98565.1"/>
    <property type="molecule type" value="Genomic_DNA"/>
</dbReference>
<organism evidence="6 7">
    <name type="scientific">Ligilactobacillus saerimneri 30a</name>
    <dbReference type="NCBI Taxonomy" id="1227363"/>
    <lineage>
        <taxon>Bacteria</taxon>
        <taxon>Bacillati</taxon>
        <taxon>Bacillota</taxon>
        <taxon>Bacilli</taxon>
        <taxon>Lactobacillales</taxon>
        <taxon>Lactobacillaceae</taxon>
        <taxon>Ligilactobacillus</taxon>
    </lineage>
</organism>
<accession>M5J5S6</accession>
<dbReference type="STRING" id="1227363.D271_06135"/>
<evidence type="ECO:0000256" key="2">
    <source>
        <dbReference type="ARBA" id="ARBA00016109"/>
    </source>
</evidence>
<dbReference type="InterPro" id="IPR040932">
    <property type="entry name" value="Csm4_C"/>
</dbReference>
<sequence length="298" mass="33941">MELKLYRLKFQNAHFGVGYLNTSTMTFTASRLFSALCLEAIKNDCLDEWLTLAKTDDFKLSDAFPYDAQPYLPFPINYRPKEKLSLATLHEDNDQNKTASQIHFLPLDMLPFLANHDLDVTELLIEEHQLAQQSIFMKKGVDPYEVGVTRYRTELYVLASASPLLERLLTSLQYSGLGGKRSSGYGRFEYQVMELPDELQQGLANSKASAQLLLTTSLPTESELKTVMENAYCQIERSSGYTDNPNATERLRKEDLYKFKAGSVFSRRYKGMIVDVRPTDFPDPVLNFAKGLFFGMEV</sequence>
<keyword evidence="4" id="KW-0051">Antiviral defense</keyword>